<organism evidence="2 3">
    <name type="scientific">Liparis tanakae</name>
    <name type="common">Tanaka's snailfish</name>
    <dbReference type="NCBI Taxonomy" id="230148"/>
    <lineage>
        <taxon>Eukaryota</taxon>
        <taxon>Metazoa</taxon>
        <taxon>Chordata</taxon>
        <taxon>Craniata</taxon>
        <taxon>Vertebrata</taxon>
        <taxon>Euteleostomi</taxon>
        <taxon>Actinopterygii</taxon>
        <taxon>Neopterygii</taxon>
        <taxon>Teleostei</taxon>
        <taxon>Neoteleostei</taxon>
        <taxon>Acanthomorphata</taxon>
        <taxon>Eupercaria</taxon>
        <taxon>Perciformes</taxon>
        <taxon>Cottioidei</taxon>
        <taxon>Cottales</taxon>
        <taxon>Liparidae</taxon>
        <taxon>Liparis</taxon>
    </lineage>
</organism>
<reference evidence="2 3" key="1">
    <citation type="submission" date="2019-03" db="EMBL/GenBank/DDBJ databases">
        <title>First draft genome of Liparis tanakae, snailfish: a comprehensive survey of snailfish specific genes.</title>
        <authorList>
            <person name="Kim W."/>
            <person name="Song I."/>
            <person name="Jeong J.-H."/>
            <person name="Kim D."/>
            <person name="Kim S."/>
            <person name="Ryu S."/>
            <person name="Song J.Y."/>
            <person name="Lee S.K."/>
        </authorList>
    </citation>
    <scope>NUCLEOTIDE SEQUENCE [LARGE SCALE GENOMIC DNA]</scope>
    <source>
        <tissue evidence="2">Muscle</tissue>
    </source>
</reference>
<evidence type="ECO:0000313" key="3">
    <source>
        <dbReference type="Proteomes" id="UP000314294"/>
    </source>
</evidence>
<keyword evidence="3" id="KW-1185">Reference proteome</keyword>
<dbReference type="EMBL" id="SRLO01004782">
    <property type="protein sequence ID" value="TNN30174.1"/>
    <property type="molecule type" value="Genomic_DNA"/>
</dbReference>
<proteinExistence type="predicted"/>
<evidence type="ECO:0000313" key="2">
    <source>
        <dbReference type="EMBL" id="TNN30174.1"/>
    </source>
</evidence>
<feature type="region of interest" description="Disordered" evidence="1">
    <location>
        <begin position="1"/>
        <end position="70"/>
    </location>
</feature>
<dbReference type="AlphaFoldDB" id="A0A4Z2ENZ3"/>
<protein>
    <submittedName>
        <fullName evidence="2">Uncharacterized protein</fullName>
    </submittedName>
</protein>
<dbReference type="Proteomes" id="UP000314294">
    <property type="component" value="Unassembled WGS sequence"/>
</dbReference>
<gene>
    <name evidence="2" type="ORF">EYF80_059676</name>
</gene>
<evidence type="ECO:0000256" key="1">
    <source>
        <dbReference type="SAM" id="MobiDB-lite"/>
    </source>
</evidence>
<accession>A0A4Z2ENZ3</accession>
<comment type="caution">
    <text evidence="2">The sequence shown here is derived from an EMBL/GenBank/DDBJ whole genome shotgun (WGS) entry which is preliminary data.</text>
</comment>
<sequence length="95" mass="9944">MNTSWSSPERTEPRVVWNLQSRPHGSASGAVTPRRLQPTETRPGPLAPRSGPGRDYSSGPGRDYSSGSGRDYSCCCCGAAGLRGCGGITRHGVPA</sequence>
<name>A0A4Z2ENZ3_9TELE</name>